<reference evidence="1" key="1">
    <citation type="submission" date="2020-05" db="UniProtKB">
        <authorList>
            <consortium name="EnsemblMetazoa"/>
        </authorList>
    </citation>
    <scope>IDENTIFICATION</scope>
    <source>
        <strain evidence="1">SANGQUA</strain>
    </source>
</reference>
<organism evidence="1 2">
    <name type="scientific">Anopheles quadriannulatus</name>
    <name type="common">Mosquito</name>
    <dbReference type="NCBI Taxonomy" id="34691"/>
    <lineage>
        <taxon>Eukaryota</taxon>
        <taxon>Metazoa</taxon>
        <taxon>Ecdysozoa</taxon>
        <taxon>Arthropoda</taxon>
        <taxon>Hexapoda</taxon>
        <taxon>Insecta</taxon>
        <taxon>Pterygota</taxon>
        <taxon>Neoptera</taxon>
        <taxon>Endopterygota</taxon>
        <taxon>Diptera</taxon>
        <taxon>Nematocera</taxon>
        <taxon>Culicoidea</taxon>
        <taxon>Culicidae</taxon>
        <taxon>Anophelinae</taxon>
        <taxon>Anopheles</taxon>
    </lineage>
</organism>
<name>A0A182WX41_ANOQN</name>
<dbReference type="EnsemblMetazoa" id="AQUA002101-RA">
    <property type="protein sequence ID" value="AQUA002101-PA"/>
    <property type="gene ID" value="AQUA002101"/>
</dbReference>
<proteinExistence type="predicted"/>
<protein>
    <submittedName>
        <fullName evidence="1">Uncharacterized protein</fullName>
    </submittedName>
</protein>
<dbReference type="STRING" id="34691.A0A182WX41"/>
<dbReference type="Proteomes" id="UP000076407">
    <property type="component" value="Unassembled WGS sequence"/>
</dbReference>
<sequence length="268" mass="29649">MAFISNYEHSTAICGYTNDENMLRLQASLKGKAREAVASCLLYPDSIPEAIEILKECYGRPELVVNTLMANIRRMPPPKEDRFDALVDYGVAVRNFCASITGSGLHSYFDGGPLLEELVDKLPPYIRLNWYYYQNRCQTAVITSQPVTTEGNNWRCSACGDGCPNVFNCSRFLGMSVSSRWTTIKRASLCRTCLRKHPGACSVTTLCGVNGCERRHHQLLHSSGSSQLLSDIPPELSRVNTSCNVHSATSGGVMFKYVPVTLYGNGKK</sequence>
<dbReference type="Pfam" id="PF03564">
    <property type="entry name" value="DUF1759"/>
    <property type="match status" value="1"/>
</dbReference>
<dbReference type="VEuPathDB" id="VectorBase:AQUA002101"/>
<dbReference type="InterPro" id="IPR005312">
    <property type="entry name" value="DUF1759"/>
</dbReference>
<accession>A0A182WX41</accession>
<dbReference type="PANTHER" id="PTHR47331">
    <property type="entry name" value="PHD-TYPE DOMAIN-CONTAINING PROTEIN"/>
    <property type="match status" value="1"/>
</dbReference>
<dbReference type="AlphaFoldDB" id="A0A182WX41"/>
<keyword evidence="2" id="KW-1185">Reference proteome</keyword>
<evidence type="ECO:0000313" key="2">
    <source>
        <dbReference type="Proteomes" id="UP000076407"/>
    </source>
</evidence>
<evidence type="ECO:0000313" key="1">
    <source>
        <dbReference type="EnsemblMetazoa" id="AQUA002101-PA"/>
    </source>
</evidence>